<dbReference type="PROSITE" id="PS01124">
    <property type="entry name" value="HTH_ARAC_FAMILY_2"/>
    <property type="match status" value="1"/>
</dbReference>
<accession>A0ABY4RF27</accession>
<proteinExistence type="predicted"/>
<dbReference type="RefSeq" id="WP_249863146.1">
    <property type="nucleotide sequence ID" value="NZ_CP027059.1"/>
</dbReference>
<keyword evidence="3" id="KW-1185">Reference proteome</keyword>
<dbReference type="PANTHER" id="PTHR47893:SF1">
    <property type="entry name" value="REGULATORY PROTEIN PCHR"/>
    <property type="match status" value="1"/>
</dbReference>
<gene>
    <name evidence="2" type="primary">pchR_2</name>
    <name evidence="2" type="ORF">SK3146_00021</name>
</gene>
<dbReference type="PANTHER" id="PTHR47893">
    <property type="entry name" value="REGULATORY PROTEIN PCHR"/>
    <property type="match status" value="1"/>
</dbReference>
<dbReference type="Gene3D" id="1.10.10.60">
    <property type="entry name" value="Homeodomain-like"/>
    <property type="match status" value="1"/>
</dbReference>
<dbReference type="InterPro" id="IPR053142">
    <property type="entry name" value="PchR_regulatory_protein"/>
</dbReference>
<feature type="domain" description="HTH araC/xylS-type" evidence="1">
    <location>
        <begin position="233"/>
        <end position="287"/>
    </location>
</feature>
<evidence type="ECO:0000313" key="3">
    <source>
        <dbReference type="Proteomes" id="UP001057134"/>
    </source>
</evidence>
<reference evidence="2" key="2">
    <citation type="journal article" date="2021" name="J Anim Sci Technol">
        <title>Complete genome sequence of Paenibacillus konkukensis sp. nov. SK3146 as a potential probiotic strain.</title>
        <authorList>
            <person name="Jung H.I."/>
            <person name="Park S."/>
            <person name="Niu K.M."/>
            <person name="Lee S.W."/>
            <person name="Kothari D."/>
            <person name="Yi K.J."/>
            <person name="Kim S.K."/>
        </authorList>
    </citation>
    <scope>NUCLEOTIDE SEQUENCE</scope>
    <source>
        <strain evidence="2">SK3146</strain>
    </source>
</reference>
<protein>
    <submittedName>
        <fullName evidence="2">Regulatory protein PchR</fullName>
    </submittedName>
</protein>
<dbReference type="EMBL" id="CP027059">
    <property type="protein sequence ID" value="UQZ80865.1"/>
    <property type="molecule type" value="Genomic_DNA"/>
</dbReference>
<dbReference type="Proteomes" id="UP001057134">
    <property type="component" value="Chromosome"/>
</dbReference>
<evidence type="ECO:0000313" key="2">
    <source>
        <dbReference type="EMBL" id="UQZ80865.1"/>
    </source>
</evidence>
<sequence length="287" mass="32031">MSAAVTHSIYDSYFDALSLPRLSDEAMQRIAVGTRVGEGYMNWQVTRSGLIVIESDCRFSSDRTIELQSDASMMELSFCMQGEGEFEVSGARHDIRPGSCSLHLMSNFEASFLYKKGKAVQSLAIGIPVPLFDDYMKQAVSGFPGPRGQVSFAGLLGSSAFRTFRTALGERTLAILRQLKDCPYSNAMRSMYVESKALELLAFYLQAFLFERPADSPSSRQAALSKSDREKVRQAKETLIGRMAHPPSLIELSRMVGLNDYKLKIGFKEEYGKSAFAYLRDKRLEKA</sequence>
<evidence type="ECO:0000259" key="1">
    <source>
        <dbReference type="PROSITE" id="PS01124"/>
    </source>
</evidence>
<dbReference type="InterPro" id="IPR018060">
    <property type="entry name" value="HTH_AraC"/>
</dbReference>
<organism evidence="2 3">
    <name type="scientific">Paenibacillus konkukensis</name>
    <dbReference type="NCBI Taxonomy" id="2020716"/>
    <lineage>
        <taxon>Bacteria</taxon>
        <taxon>Bacillati</taxon>
        <taxon>Bacillota</taxon>
        <taxon>Bacilli</taxon>
        <taxon>Bacillales</taxon>
        <taxon>Paenibacillaceae</taxon>
        <taxon>Paenibacillus</taxon>
    </lineage>
</organism>
<name>A0ABY4RF27_9BACL</name>
<reference evidence="2" key="1">
    <citation type="submission" date="2018-02" db="EMBL/GenBank/DDBJ databases">
        <authorList>
            <person name="Kim S.-K."/>
            <person name="Jung H.-I."/>
            <person name="Lee S.-W."/>
        </authorList>
    </citation>
    <scope>NUCLEOTIDE SEQUENCE</scope>
    <source>
        <strain evidence="2">SK3146</strain>
    </source>
</reference>